<accession>A0ABD5R854</accession>
<feature type="transmembrane region" description="Helical" evidence="1">
    <location>
        <begin position="71"/>
        <end position="93"/>
    </location>
</feature>
<proteinExistence type="predicted"/>
<dbReference type="Proteomes" id="UP001596201">
    <property type="component" value="Unassembled WGS sequence"/>
</dbReference>
<keyword evidence="4" id="KW-1185">Reference proteome</keyword>
<keyword evidence="1" id="KW-0812">Transmembrane</keyword>
<name>A0ABD5R854_9EURY</name>
<feature type="transmembrane region" description="Helical" evidence="1">
    <location>
        <begin position="37"/>
        <end position="59"/>
    </location>
</feature>
<keyword evidence="1" id="KW-0472">Membrane</keyword>
<dbReference type="Pfam" id="PF25953">
    <property type="entry name" value="DUF7991"/>
    <property type="match status" value="1"/>
</dbReference>
<reference evidence="3 4" key="1">
    <citation type="journal article" date="2019" name="Int. J. Syst. Evol. Microbiol.">
        <title>The Global Catalogue of Microorganisms (GCM) 10K type strain sequencing project: providing services to taxonomists for standard genome sequencing and annotation.</title>
        <authorList>
            <consortium name="The Broad Institute Genomics Platform"/>
            <consortium name="The Broad Institute Genome Sequencing Center for Infectious Disease"/>
            <person name="Wu L."/>
            <person name="Ma J."/>
        </authorList>
    </citation>
    <scope>NUCLEOTIDE SEQUENCE [LARGE SCALE GENOMIC DNA]</scope>
    <source>
        <strain evidence="3 4">CGMCC 1.12237</strain>
    </source>
</reference>
<dbReference type="RefSeq" id="WP_227228829.1">
    <property type="nucleotide sequence ID" value="NZ_JAJCVJ010000001.1"/>
</dbReference>
<feature type="domain" description="DUF7991" evidence="2">
    <location>
        <begin position="1"/>
        <end position="104"/>
    </location>
</feature>
<gene>
    <name evidence="3" type="ORF">ACFPJ5_02785</name>
</gene>
<evidence type="ECO:0000313" key="3">
    <source>
        <dbReference type="EMBL" id="MFC5365847.1"/>
    </source>
</evidence>
<dbReference type="EMBL" id="JBHSKX010000001">
    <property type="protein sequence ID" value="MFC5365847.1"/>
    <property type="molecule type" value="Genomic_DNA"/>
</dbReference>
<keyword evidence="1" id="KW-1133">Transmembrane helix</keyword>
<organism evidence="3 4">
    <name type="scientific">Salinirubrum litoreum</name>
    <dbReference type="NCBI Taxonomy" id="1126234"/>
    <lineage>
        <taxon>Archaea</taxon>
        <taxon>Methanobacteriati</taxon>
        <taxon>Methanobacteriota</taxon>
        <taxon>Stenosarchaea group</taxon>
        <taxon>Halobacteria</taxon>
        <taxon>Halobacteriales</taxon>
        <taxon>Haloferacaceae</taxon>
        <taxon>Salinirubrum</taxon>
    </lineage>
</organism>
<comment type="caution">
    <text evidence="3">The sequence shown here is derived from an EMBL/GenBank/DDBJ whole genome shotgun (WGS) entry which is preliminary data.</text>
</comment>
<dbReference type="AlphaFoldDB" id="A0ABD5R854"/>
<evidence type="ECO:0000259" key="2">
    <source>
        <dbReference type="Pfam" id="PF25953"/>
    </source>
</evidence>
<dbReference type="InterPro" id="IPR058304">
    <property type="entry name" value="DUF7991"/>
</dbReference>
<evidence type="ECO:0000256" key="1">
    <source>
        <dbReference type="SAM" id="Phobius"/>
    </source>
</evidence>
<sequence>MVSAVSLVLLGVVIVLHTVFAAVATRFFRLRLKTRFGWVLYSLLLIPVALFATTLVFSGPLGIGTDLGSPVAALGVMIGLPLALGFTLDVLYIPPPEEYDLPDRQ</sequence>
<evidence type="ECO:0000313" key="4">
    <source>
        <dbReference type="Proteomes" id="UP001596201"/>
    </source>
</evidence>
<protein>
    <recommendedName>
        <fullName evidence="2">DUF7991 domain-containing protein</fullName>
    </recommendedName>
</protein>